<proteinExistence type="predicted"/>
<organism evidence="3">
    <name type="scientific">Onchocerca ochengi</name>
    <name type="common">Filarial nematode worm</name>
    <dbReference type="NCBI Taxonomy" id="42157"/>
    <lineage>
        <taxon>Eukaryota</taxon>
        <taxon>Metazoa</taxon>
        <taxon>Ecdysozoa</taxon>
        <taxon>Nematoda</taxon>
        <taxon>Chromadorea</taxon>
        <taxon>Rhabditida</taxon>
        <taxon>Spirurina</taxon>
        <taxon>Spiruromorpha</taxon>
        <taxon>Filarioidea</taxon>
        <taxon>Onchocercidae</taxon>
        <taxon>Onchocerca</taxon>
    </lineage>
</organism>
<sequence length="58" mass="6670">GCDGLMGLEGISVIDWSSNFSADWVDLVDKNSLIEDNCSTWKQEEMRHKCKFHQPKQL</sequence>
<reference evidence="1 2" key="2">
    <citation type="submission" date="2018-08" db="EMBL/GenBank/DDBJ databases">
        <authorList>
            <person name="Laetsch R D."/>
            <person name="Stevens L."/>
            <person name="Kumar S."/>
            <person name="Blaxter L. M."/>
        </authorList>
    </citation>
    <scope>NUCLEOTIDE SEQUENCE [LARGE SCALE GENOMIC DNA]</scope>
</reference>
<evidence type="ECO:0000313" key="2">
    <source>
        <dbReference type="Proteomes" id="UP000271087"/>
    </source>
</evidence>
<protein>
    <submittedName>
        <fullName evidence="3">C-type lectin domain-containing protein</fullName>
    </submittedName>
</protein>
<keyword evidence="2" id="KW-1185">Reference proteome</keyword>
<evidence type="ECO:0000313" key="3">
    <source>
        <dbReference type="WBParaSite" id="nOo.2.0.1.t05504-RA"/>
    </source>
</evidence>
<evidence type="ECO:0000313" key="1">
    <source>
        <dbReference type="EMBL" id="VDK77823.1"/>
    </source>
</evidence>
<dbReference type="AlphaFoldDB" id="A0A182EBR7"/>
<dbReference type="Proteomes" id="UP000271087">
    <property type="component" value="Unassembled WGS sequence"/>
</dbReference>
<reference evidence="3" key="1">
    <citation type="submission" date="2016-06" db="UniProtKB">
        <authorList>
            <consortium name="WormBaseParasite"/>
        </authorList>
    </citation>
    <scope>IDENTIFICATION</scope>
</reference>
<dbReference type="WBParaSite" id="nOo.2.0.1.t05504-RA">
    <property type="protein sequence ID" value="nOo.2.0.1.t05504-RA"/>
    <property type="gene ID" value="nOo.2.0.1.g05504"/>
</dbReference>
<accession>A0A182EBR7</accession>
<dbReference type="EMBL" id="UYRW01001484">
    <property type="protein sequence ID" value="VDK77823.1"/>
    <property type="molecule type" value="Genomic_DNA"/>
</dbReference>
<name>A0A182EBR7_ONCOC</name>
<gene>
    <name evidence="1" type="ORF">NOO_LOCUS5504</name>
</gene>